<keyword evidence="1" id="KW-0732">Signal</keyword>
<evidence type="ECO:0000256" key="1">
    <source>
        <dbReference type="SAM" id="SignalP"/>
    </source>
</evidence>
<evidence type="ECO:0000313" key="2">
    <source>
        <dbReference type="EMBL" id="JAE36500.1"/>
    </source>
</evidence>
<organism evidence="2">
    <name type="scientific">Arundo donax</name>
    <name type="common">Giant reed</name>
    <name type="synonym">Donax arundinaceus</name>
    <dbReference type="NCBI Taxonomy" id="35708"/>
    <lineage>
        <taxon>Eukaryota</taxon>
        <taxon>Viridiplantae</taxon>
        <taxon>Streptophyta</taxon>
        <taxon>Embryophyta</taxon>
        <taxon>Tracheophyta</taxon>
        <taxon>Spermatophyta</taxon>
        <taxon>Magnoliopsida</taxon>
        <taxon>Liliopsida</taxon>
        <taxon>Poales</taxon>
        <taxon>Poaceae</taxon>
        <taxon>PACMAD clade</taxon>
        <taxon>Arundinoideae</taxon>
        <taxon>Arundineae</taxon>
        <taxon>Arundo</taxon>
    </lineage>
</organism>
<reference evidence="2" key="1">
    <citation type="submission" date="2014-09" db="EMBL/GenBank/DDBJ databases">
        <authorList>
            <person name="Magalhaes I.L.F."/>
            <person name="Oliveira U."/>
            <person name="Santos F.R."/>
            <person name="Vidigal T.H.D.A."/>
            <person name="Brescovit A.D."/>
            <person name="Santos A.J."/>
        </authorList>
    </citation>
    <scope>NUCLEOTIDE SEQUENCE</scope>
    <source>
        <tissue evidence="2">Shoot tissue taken approximately 20 cm above the soil surface</tissue>
    </source>
</reference>
<dbReference type="AlphaFoldDB" id="A0A0A9HH36"/>
<sequence>MDCNPGSILALLLVLISVSSLFNQQGHVYFTICNRCLERDANAL</sequence>
<protein>
    <submittedName>
        <fullName evidence="2">Uncharacterized protein</fullName>
    </submittedName>
</protein>
<feature type="chain" id="PRO_5002048215" evidence="1">
    <location>
        <begin position="21"/>
        <end position="44"/>
    </location>
</feature>
<accession>A0A0A9HH36</accession>
<name>A0A0A9HH36_ARUDO</name>
<feature type="signal peptide" evidence="1">
    <location>
        <begin position="1"/>
        <end position="20"/>
    </location>
</feature>
<reference evidence="2" key="2">
    <citation type="journal article" date="2015" name="Data Brief">
        <title>Shoot transcriptome of the giant reed, Arundo donax.</title>
        <authorList>
            <person name="Barrero R.A."/>
            <person name="Guerrero F.D."/>
            <person name="Moolhuijzen P."/>
            <person name="Goolsby J.A."/>
            <person name="Tidwell J."/>
            <person name="Bellgard S.E."/>
            <person name="Bellgard M.I."/>
        </authorList>
    </citation>
    <scope>NUCLEOTIDE SEQUENCE</scope>
    <source>
        <tissue evidence="2">Shoot tissue taken approximately 20 cm above the soil surface</tissue>
    </source>
</reference>
<proteinExistence type="predicted"/>
<dbReference type="EMBL" id="GBRH01161396">
    <property type="protein sequence ID" value="JAE36500.1"/>
    <property type="molecule type" value="Transcribed_RNA"/>
</dbReference>